<proteinExistence type="inferred from homology"/>
<dbReference type="Gene3D" id="1.10.3720.10">
    <property type="entry name" value="MetI-like"/>
    <property type="match status" value="1"/>
</dbReference>
<feature type="transmembrane region" description="Helical" evidence="7">
    <location>
        <begin position="21"/>
        <end position="42"/>
    </location>
</feature>
<dbReference type="SUPFAM" id="SSF161098">
    <property type="entry name" value="MetI-like"/>
    <property type="match status" value="1"/>
</dbReference>
<accession>A0ABM9I4X7</accession>
<evidence type="ECO:0000256" key="4">
    <source>
        <dbReference type="ARBA" id="ARBA00022692"/>
    </source>
</evidence>
<evidence type="ECO:0000256" key="6">
    <source>
        <dbReference type="ARBA" id="ARBA00023136"/>
    </source>
</evidence>
<dbReference type="RefSeq" id="WP_026610986.1">
    <property type="nucleotide sequence ID" value="NZ_OX458333.1"/>
</dbReference>
<keyword evidence="3" id="KW-1003">Cell membrane</keyword>
<dbReference type="PANTHER" id="PTHR30151">
    <property type="entry name" value="ALKANE SULFONATE ABC TRANSPORTER-RELATED, MEMBRANE SUBUNIT"/>
    <property type="match status" value="1"/>
</dbReference>
<feature type="transmembrane region" description="Helical" evidence="7">
    <location>
        <begin position="145"/>
        <end position="164"/>
    </location>
</feature>
<name>A0ABM9I4X7_9GAMM</name>
<keyword evidence="6 7" id="KW-0472">Membrane</keyword>
<feature type="transmembrane region" description="Helical" evidence="7">
    <location>
        <begin position="87"/>
        <end position="109"/>
    </location>
</feature>
<reference evidence="9 10" key="1">
    <citation type="submission" date="2023-03" db="EMBL/GenBank/DDBJ databases">
        <authorList>
            <person name="Pearce D."/>
        </authorList>
    </citation>
    <scope>NUCLEOTIDE SEQUENCE [LARGE SCALE GENOMIC DNA]</scope>
    <source>
        <strain evidence="9">Msz</strain>
    </source>
</reference>
<comment type="subcellular location">
    <subcellularLocation>
        <location evidence="1 7">Cell membrane</location>
        <topology evidence="1 7">Multi-pass membrane protein</topology>
    </subcellularLocation>
</comment>
<keyword evidence="5 7" id="KW-1133">Transmembrane helix</keyword>
<evidence type="ECO:0000256" key="3">
    <source>
        <dbReference type="ARBA" id="ARBA00022475"/>
    </source>
</evidence>
<evidence type="ECO:0000256" key="2">
    <source>
        <dbReference type="ARBA" id="ARBA00022448"/>
    </source>
</evidence>
<dbReference type="Pfam" id="PF00528">
    <property type="entry name" value="BPD_transp_1"/>
    <property type="match status" value="1"/>
</dbReference>
<protein>
    <submittedName>
        <fullName evidence="9">Sulfonate transport system permease protein</fullName>
    </submittedName>
</protein>
<sequence length="275" mass="29805">MSALSTEILSLPKRWLVKRSTLSASVAGYRGWLIPLALIGIWEIAAHFRWINPVLLSSPSLIFEGFARSLHEGLLLQNLKLSLIRMIGGWAVGSVIGLSVGLAIGLSGILDRVLGPTLQAFRQIAPFAWIPLISVWFGLGDSAKIAFIALVVFFPVVVNTYEGIRGVPKNLIEVSQVLMFPPYRLIRSVVLPSATPAILNGLELGFFYAWLATIGAEYLMNATGGLGSMMESAQESLEMDVVFVGVILSGLVGAGISLSLRLARGRLLRWRSSFV</sequence>
<evidence type="ECO:0000256" key="1">
    <source>
        <dbReference type="ARBA" id="ARBA00004651"/>
    </source>
</evidence>
<feature type="domain" description="ABC transmembrane type-1" evidence="8">
    <location>
        <begin position="79"/>
        <end position="264"/>
    </location>
</feature>
<evidence type="ECO:0000256" key="5">
    <source>
        <dbReference type="ARBA" id="ARBA00022989"/>
    </source>
</evidence>
<dbReference type="CDD" id="cd06261">
    <property type="entry name" value="TM_PBP2"/>
    <property type="match status" value="1"/>
</dbReference>
<feature type="transmembrane region" description="Helical" evidence="7">
    <location>
        <begin position="241"/>
        <end position="263"/>
    </location>
</feature>
<evidence type="ECO:0000313" key="9">
    <source>
        <dbReference type="EMBL" id="CAI8894941.1"/>
    </source>
</evidence>
<gene>
    <name evidence="9" type="ORF">MSZNOR_3319</name>
</gene>
<dbReference type="PROSITE" id="PS50928">
    <property type="entry name" value="ABC_TM1"/>
    <property type="match status" value="1"/>
</dbReference>
<evidence type="ECO:0000256" key="7">
    <source>
        <dbReference type="RuleBase" id="RU363032"/>
    </source>
</evidence>
<dbReference type="InterPro" id="IPR000515">
    <property type="entry name" value="MetI-like"/>
</dbReference>
<dbReference type="Proteomes" id="UP001162030">
    <property type="component" value="Chromosome"/>
</dbReference>
<keyword evidence="4 7" id="KW-0812">Transmembrane</keyword>
<dbReference type="InterPro" id="IPR035906">
    <property type="entry name" value="MetI-like_sf"/>
</dbReference>
<organism evidence="9 10">
    <name type="scientific">Methylocaldum szegediense</name>
    <dbReference type="NCBI Taxonomy" id="73780"/>
    <lineage>
        <taxon>Bacteria</taxon>
        <taxon>Pseudomonadati</taxon>
        <taxon>Pseudomonadota</taxon>
        <taxon>Gammaproteobacteria</taxon>
        <taxon>Methylococcales</taxon>
        <taxon>Methylococcaceae</taxon>
        <taxon>Methylocaldum</taxon>
    </lineage>
</organism>
<evidence type="ECO:0000259" key="8">
    <source>
        <dbReference type="PROSITE" id="PS50928"/>
    </source>
</evidence>
<keyword evidence="10" id="KW-1185">Reference proteome</keyword>
<evidence type="ECO:0000313" key="10">
    <source>
        <dbReference type="Proteomes" id="UP001162030"/>
    </source>
</evidence>
<keyword evidence="2 7" id="KW-0813">Transport</keyword>
<comment type="similarity">
    <text evidence="7">Belongs to the binding-protein-dependent transport system permease family.</text>
</comment>
<dbReference type="PANTHER" id="PTHR30151:SF38">
    <property type="entry name" value="ALIPHATIC SULFONATES TRANSPORT PERMEASE PROTEIN SSUC-RELATED"/>
    <property type="match status" value="1"/>
</dbReference>
<dbReference type="EMBL" id="OX458333">
    <property type="protein sequence ID" value="CAI8894941.1"/>
    <property type="molecule type" value="Genomic_DNA"/>
</dbReference>